<evidence type="ECO:0000256" key="5">
    <source>
        <dbReference type="ARBA" id="ARBA00023136"/>
    </source>
</evidence>
<keyword evidence="8" id="KW-0675">Receptor</keyword>
<organism evidence="8 9">
    <name type="scientific">Tupaia chinensis</name>
    <name type="common">Chinese tree shrew</name>
    <name type="synonym">Tupaia belangeri chinensis</name>
    <dbReference type="NCBI Taxonomy" id="246437"/>
    <lineage>
        <taxon>Eukaryota</taxon>
        <taxon>Metazoa</taxon>
        <taxon>Chordata</taxon>
        <taxon>Craniata</taxon>
        <taxon>Vertebrata</taxon>
        <taxon>Euteleostomi</taxon>
        <taxon>Mammalia</taxon>
        <taxon>Eutheria</taxon>
        <taxon>Euarchontoglires</taxon>
        <taxon>Scandentia</taxon>
        <taxon>Tupaiidae</taxon>
        <taxon>Tupaia</taxon>
    </lineage>
</organism>
<evidence type="ECO:0000256" key="4">
    <source>
        <dbReference type="ARBA" id="ARBA00022989"/>
    </source>
</evidence>
<dbReference type="PANTHER" id="PTHR24061">
    <property type="entry name" value="CALCIUM-SENSING RECEPTOR-RELATED"/>
    <property type="match status" value="1"/>
</dbReference>
<dbReference type="Proteomes" id="UP000011518">
    <property type="component" value="Unassembled WGS sequence"/>
</dbReference>
<dbReference type="InterPro" id="IPR001828">
    <property type="entry name" value="ANF_lig-bd_rcpt"/>
</dbReference>
<protein>
    <submittedName>
        <fullName evidence="8">Vomeronasal type-2 receptor 26</fullName>
    </submittedName>
</protein>
<evidence type="ECO:0000256" key="2">
    <source>
        <dbReference type="ARBA" id="ARBA00022692"/>
    </source>
</evidence>
<sequence>MPTFSAQVGTLLEGSQVTYGPFDPILNDKDQFLSVYQMAPKYSSPAYGIICFLLHFGWTWVALYVSDDMQGEQFLQDVKAKMIEKDICVDFTEKLPAT</sequence>
<dbReference type="InParanoid" id="L9JMR6"/>
<keyword evidence="3" id="KW-0732">Signal</keyword>
<evidence type="ECO:0000256" key="1">
    <source>
        <dbReference type="ARBA" id="ARBA00004370"/>
    </source>
</evidence>
<dbReference type="InterPro" id="IPR000068">
    <property type="entry name" value="GPCR_3_Ca_sens_rcpt-rel"/>
</dbReference>
<comment type="subcellular location">
    <subcellularLocation>
        <location evidence="1">Membrane</location>
    </subcellularLocation>
</comment>
<dbReference type="EMBL" id="KB320963">
    <property type="protein sequence ID" value="ELW51795.1"/>
    <property type="molecule type" value="Genomic_DNA"/>
</dbReference>
<dbReference type="PANTHER" id="PTHR24061:SF545">
    <property type="entry name" value="VOMERONASAL 2, RECEPTOR 118-RELATED"/>
    <property type="match status" value="1"/>
</dbReference>
<evidence type="ECO:0000313" key="8">
    <source>
        <dbReference type="EMBL" id="ELW51795.1"/>
    </source>
</evidence>
<evidence type="ECO:0000259" key="7">
    <source>
        <dbReference type="Pfam" id="PF01094"/>
    </source>
</evidence>
<evidence type="ECO:0000313" key="9">
    <source>
        <dbReference type="Proteomes" id="UP000011518"/>
    </source>
</evidence>
<dbReference type="GO" id="GO:0004930">
    <property type="term" value="F:G protein-coupled receptor activity"/>
    <property type="evidence" value="ECO:0007669"/>
    <property type="project" value="InterPro"/>
</dbReference>
<reference evidence="9" key="1">
    <citation type="submission" date="2012-07" db="EMBL/GenBank/DDBJ databases">
        <title>Genome of the Chinese tree shrew, a rising model animal genetically related to primates.</title>
        <authorList>
            <person name="Zhang G."/>
            <person name="Fan Y."/>
            <person name="Yao Y."/>
            <person name="Huang Z."/>
        </authorList>
    </citation>
    <scope>NUCLEOTIDE SEQUENCE [LARGE SCALE GENOMIC DNA]</scope>
</reference>
<keyword evidence="4 6" id="KW-1133">Transmembrane helix</keyword>
<dbReference type="GO" id="GO:0005886">
    <property type="term" value="C:plasma membrane"/>
    <property type="evidence" value="ECO:0007669"/>
    <property type="project" value="TreeGrafter"/>
</dbReference>
<evidence type="ECO:0000256" key="6">
    <source>
        <dbReference type="SAM" id="Phobius"/>
    </source>
</evidence>
<keyword evidence="9" id="KW-1185">Reference proteome</keyword>
<proteinExistence type="predicted"/>
<keyword evidence="5 6" id="KW-0472">Membrane</keyword>
<dbReference type="Pfam" id="PF01094">
    <property type="entry name" value="ANF_receptor"/>
    <property type="match status" value="1"/>
</dbReference>
<accession>L9JMR6</accession>
<reference evidence="9" key="2">
    <citation type="journal article" date="2013" name="Nat. Commun.">
        <title>Genome of the Chinese tree shrew.</title>
        <authorList>
            <person name="Fan Y."/>
            <person name="Huang Z.Y."/>
            <person name="Cao C.C."/>
            <person name="Chen C.S."/>
            <person name="Chen Y.X."/>
            <person name="Fan D.D."/>
            <person name="He J."/>
            <person name="Hou H.L."/>
            <person name="Hu L."/>
            <person name="Hu X.T."/>
            <person name="Jiang X.T."/>
            <person name="Lai R."/>
            <person name="Lang Y.S."/>
            <person name="Liang B."/>
            <person name="Liao S.G."/>
            <person name="Mu D."/>
            <person name="Ma Y.Y."/>
            <person name="Niu Y.Y."/>
            <person name="Sun X.Q."/>
            <person name="Xia J.Q."/>
            <person name="Xiao J."/>
            <person name="Xiong Z.Q."/>
            <person name="Xu L."/>
            <person name="Yang L."/>
            <person name="Zhang Y."/>
            <person name="Zhao W."/>
            <person name="Zhao X.D."/>
            <person name="Zheng Y.T."/>
            <person name="Zhou J.M."/>
            <person name="Zhu Y.B."/>
            <person name="Zhang G.J."/>
            <person name="Wang J."/>
            <person name="Yao Y.G."/>
        </authorList>
    </citation>
    <scope>NUCLEOTIDE SEQUENCE [LARGE SCALE GENOMIC DNA]</scope>
</reference>
<keyword evidence="2 6" id="KW-0812">Transmembrane</keyword>
<gene>
    <name evidence="8" type="ORF">TREES_T100015152</name>
</gene>
<feature type="domain" description="Receptor ligand binding region" evidence="7">
    <location>
        <begin position="8"/>
        <end position="96"/>
    </location>
</feature>
<dbReference type="SUPFAM" id="SSF53822">
    <property type="entry name" value="Periplasmic binding protein-like I"/>
    <property type="match status" value="1"/>
</dbReference>
<dbReference type="AlphaFoldDB" id="L9JMR6"/>
<dbReference type="Gene3D" id="3.40.50.2300">
    <property type="match status" value="2"/>
</dbReference>
<dbReference type="InterPro" id="IPR028082">
    <property type="entry name" value="Peripla_BP_I"/>
</dbReference>
<name>L9JMR6_TUPCH</name>
<evidence type="ECO:0000256" key="3">
    <source>
        <dbReference type="ARBA" id="ARBA00022729"/>
    </source>
</evidence>
<feature type="transmembrane region" description="Helical" evidence="6">
    <location>
        <begin position="46"/>
        <end position="65"/>
    </location>
</feature>